<dbReference type="PANTHER" id="PTHR30419:SF8">
    <property type="entry name" value="NITROGEN ASSIMILATION TRANSCRIPTIONAL ACTIVATOR-RELATED"/>
    <property type="match status" value="1"/>
</dbReference>
<comment type="similarity">
    <text evidence="1">Belongs to the LysR transcriptional regulatory family.</text>
</comment>
<proteinExistence type="inferred from homology"/>
<keyword evidence="4" id="KW-0804">Transcription</keyword>
<dbReference type="SUPFAM" id="SSF53850">
    <property type="entry name" value="Periplasmic binding protein-like II"/>
    <property type="match status" value="1"/>
</dbReference>
<keyword evidence="3" id="KW-0238">DNA-binding</keyword>
<dbReference type="Gene3D" id="3.40.190.290">
    <property type="match status" value="1"/>
</dbReference>
<keyword evidence="7" id="KW-1185">Reference proteome</keyword>
<dbReference type="InterPro" id="IPR000847">
    <property type="entry name" value="LysR_HTH_N"/>
</dbReference>
<evidence type="ECO:0000256" key="1">
    <source>
        <dbReference type="ARBA" id="ARBA00009437"/>
    </source>
</evidence>
<dbReference type="Pfam" id="PF03466">
    <property type="entry name" value="LysR_substrate"/>
    <property type="match status" value="1"/>
</dbReference>
<dbReference type="SUPFAM" id="SSF46785">
    <property type="entry name" value="Winged helix' DNA-binding domain"/>
    <property type="match status" value="1"/>
</dbReference>
<dbReference type="InterPro" id="IPR036390">
    <property type="entry name" value="WH_DNA-bd_sf"/>
</dbReference>
<organism evidence="6 7">
    <name type="scientific">Rhizobium puerariae</name>
    <dbReference type="NCBI Taxonomy" id="1585791"/>
    <lineage>
        <taxon>Bacteria</taxon>
        <taxon>Pseudomonadati</taxon>
        <taxon>Pseudomonadota</taxon>
        <taxon>Alphaproteobacteria</taxon>
        <taxon>Hyphomicrobiales</taxon>
        <taxon>Rhizobiaceae</taxon>
        <taxon>Rhizobium/Agrobacterium group</taxon>
        <taxon>Rhizobium</taxon>
    </lineage>
</organism>
<evidence type="ECO:0000256" key="2">
    <source>
        <dbReference type="ARBA" id="ARBA00023015"/>
    </source>
</evidence>
<evidence type="ECO:0000256" key="4">
    <source>
        <dbReference type="ARBA" id="ARBA00023163"/>
    </source>
</evidence>
<evidence type="ECO:0000313" key="7">
    <source>
        <dbReference type="Proteomes" id="UP001589692"/>
    </source>
</evidence>
<dbReference type="RefSeq" id="WP_377264752.1">
    <property type="nucleotide sequence ID" value="NZ_JBHMAA010000031.1"/>
</dbReference>
<keyword evidence="2" id="KW-0805">Transcription regulation</keyword>
<name>A0ABV6AMT2_9HYPH</name>
<evidence type="ECO:0000313" key="6">
    <source>
        <dbReference type="EMBL" id="MFB9951932.1"/>
    </source>
</evidence>
<protein>
    <submittedName>
        <fullName evidence="6">LysR family transcriptional regulator</fullName>
    </submittedName>
</protein>
<dbReference type="Gene3D" id="1.10.10.10">
    <property type="entry name" value="Winged helix-like DNA-binding domain superfamily/Winged helix DNA-binding domain"/>
    <property type="match status" value="1"/>
</dbReference>
<dbReference type="Proteomes" id="UP001589692">
    <property type="component" value="Unassembled WGS sequence"/>
</dbReference>
<dbReference type="PANTHER" id="PTHR30419">
    <property type="entry name" value="HTH-TYPE TRANSCRIPTIONAL REGULATOR YBHD"/>
    <property type="match status" value="1"/>
</dbReference>
<feature type="domain" description="HTH lysR-type" evidence="5">
    <location>
        <begin position="1"/>
        <end position="56"/>
    </location>
</feature>
<sequence length="303" mass="32577">MRHLRTIVAIDEIGSIGAAGRLLNISAAAVSKTLKEVEDAIGMELFERHKNSVTATIAGQHIVVTAKRILGELGALGDLFLLLNAGTKGKVQVGIQANSLQPLVASRILQFCEDNPDVQFEIIHSTSAVIASQLRAGSIQLGFGFISYGADTSDLASVPLMRNRAAIVAGSQSTAISPPVSLRSLLAMRWCLPLVGTATREYFSRIVATLGHDAPIDSIDTSDLNMTLEIINRSNRLAIIPLGLARELSAAGTVRLVDFEMPGTFPEVGMLWNKEVGLSSAARRFRDFLISQHVRSDTDEPLH</sequence>
<dbReference type="InterPro" id="IPR050950">
    <property type="entry name" value="HTH-type_LysR_regulators"/>
</dbReference>
<dbReference type="Pfam" id="PF00126">
    <property type="entry name" value="HTH_1"/>
    <property type="match status" value="1"/>
</dbReference>
<dbReference type="EMBL" id="JBHMAA010000031">
    <property type="protein sequence ID" value="MFB9951932.1"/>
    <property type="molecule type" value="Genomic_DNA"/>
</dbReference>
<reference evidence="6 7" key="1">
    <citation type="submission" date="2024-09" db="EMBL/GenBank/DDBJ databases">
        <authorList>
            <person name="Sun Q."/>
            <person name="Mori K."/>
        </authorList>
    </citation>
    <scope>NUCLEOTIDE SEQUENCE [LARGE SCALE GENOMIC DNA]</scope>
    <source>
        <strain evidence="6 7">TBRC 4938</strain>
    </source>
</reference>
<dbReference type="InterPro" id="IPR005119">
    <property type="entry name" value="LysR_subst-bd"/>
</dbReference>
<evidence type="ECO:0000256" key="3">
    <source>
        <dbReference type="ARBA" id="ARBA00023125"/>
    </source>
</evidence>
<accession>A0ABV6AMT2</accession>
<dbReference type="InterPro" id="IPR036388">
    <property type="entry name" value="WH-like_DNA-bd_sf"/>
</dbReference>
<dbReference type="PROSITE" id="PS50931">
    <property type="entry name" value="HTH_LYSR"/>
    <property type="match status" value="1"/>
</dbReference>
<evidence type="ECO:0000259" key="5">
    <source>
        <dbReference type="PROSITE" id="PS50931"/>
    </source>
</evidence>
<gene>
    <name evidence="6" type="ORF">ACFFP0_24045</name>
</gene>
<comment type="caution">
    <text evidence="6">The sequence shown here is derived from an EMBL/GenBank/DDBJ whole genome shotgun (WGS) entry which is preliminary data.</text>
</comment>